<keyword evidence="1" id="KW-0614">Plasmid</keyword>
<geneLocation type="plasmid" evidence="1">
    <name>pSYM9</name>
</geneLocation>
<name>A0A0C5B382_ECOLX</name>
<organism evidence="1">
    <name type="scientific">Escherichia coli</name>
    <dbReference type="NCBI Taxonomy" id="562"/>
    <lineage>
        <taxon>Bacteria</taxon>
        <taxon>Pseudomonadati</taxon>
        <taxon>Pseudomonadota</taxon>
        <taxon>Gammaproteobacteria</taxon>
        <taxon>Enterobacterales</taxon>
        <taxon>Enterobacteriaceae</taxon>
        <taxon>Escherichia</taxon>
    </lineage>
</organism>
<dbReference type="AlphaFoldDB" id="A0A0C5B382"/>
<protein>
    <submittedName>
        <fullName evidence="1">Uncharacterized protein</fullName>
    </submittedName>
</protein>
<sequence>MGIRVFRGLPGFGGHKNGHMAVISVMAVIVVCGSCPRA</sequence>
<gene>
    <name evidence="1" type="ORF">EL78_p6507</name>
</gene>
<proteinExistence type="predicted"/>
<evidence type="ECO:0000313" key="1">
    <source>
        <dbReference type="EMBL" id="AJL34536.1"/>
    </source>
</evidence>
<accession>A0A0C5B382</accession>
<dbReference type="EMBL" id="KM107845">
    <property type="protein sequence ID" value="AJL34536.1"/>
    <property type="molecule type" value="Genomic_DNA"/>
</dbReference>
<reference evidence="1" key="1">
    <citation type="submission" date="2014-07" db="EMBL/GenBank/DDBJ databases">
        <title>Complete sequence of probiotic Symbioflor2 E. coli strain G3/10 and draft sequences of Symbioflor2 strains G1/2, G4/9, G5, G6/7 and G8.</title>
        <authorList>
            <person name="Zschuettig A."/>
            <person name="Auerbach C."/>
            <person name="Meltke S."/>
            <person name="Eichhorn C."/>
            <person name="Brandt M."/>
            <person name="Blom J."/>
            <person name="Goesmann A."/>
            <person name="Jarek M."/>
            <person name="Scharfe M."/>
            <person name="Zimmermann K."/>
            <person name="Wassenaar T.M."/>
            <person name="Gunzer F."/>
        </authorList>
    </citation>
    <scope>NUCLEOTIDE SEQUENCE</scope>
    <source>
        <strain evidence="1">G5</strain>
        <plasmid evidence="1">pSYM9</plasmid>
    </source>
</reference>